<name>A0ABV1J455_9FIRM</name>
<proteinExistence type="predicted"/>
<dbReference type="GO" id="GO:0008168">
    <property type="term" value="F:methyltransferase activity"/>
    <property type="evidence" value="ECO:0007669"/>
    <property type="project" value="UniProtKB-KW"/>
</dbReference>
<dbReference type="PANTHER" id="PTHR35276:SF1">
    <property type="entry name" value="TRNA (MNM(5)S(2)U34)-METHYLTRANSFERASE, CHLOROPLASTIC"/>
    <property type="match status" value="1"/>
</dbReference>
<dbReference type="RefSeq" id="WP_148471432.1">
    <property type="nucleotide sequence ID" value="NZ_JAOQJD010000001.1"/>
</dbReference>
<dbReference type="InterPro" id="IPR029063">
    <property type="entry name" value="SAM-dependent_MTases_sf"/>
</dbReference>
<reference evidence="1 2" key="1">
    <citation type="submission" date="2024-04" db="EMBL/GenBank/DDBJ databases">
        <title>Human intestinal bacterial collection.</title>
        <authorList>
            <person name="Pauvert C."/>
            <person name="Hitch T.C.A."/>
            <person name="Clavel T."/>
        </authorList>
    </citation>
    <scope>NUCLEOTIDE SEQUENCE [LARGE SCALE GENOMIC DNA]</scope>
    <source>
        <strain evidence="1 2">CLA-SR-H026</strain>
    </source>
</reference>
<protein>
    <submittedName>
        <fullName evidence="1">Class I SAM-dependent methyltransferase</fullName>
        <ecNumber evidence="1">2.1.1.-</ecNumber>
    </submittedName>
</protein>
<comment type="caution">
    <text evidence="1">The sequence shown here is derived from an EMBL/GenBank/DDBJ whole genome shotgun (WGS) entry which is preliminary data.</text>
</comment>
<evidence type="ECO:0000313" key="2">
    <source>
        <dbReference type="Proteomes" id="UP001481872"/>
    </source>
</evidence>
<organism evidence="1 2">
    <name type="scientific">Aedoeadaptatus acetigenes</name>
    <dbReference type="NCBI Taxonomy" id="2981723"/>
    <lineage>
        <taxon>Bacteria</taxon>
        <taxon>Bacillati</taxon>
        <taxon>Bacillota</taxon>
        <taxon>Tissierellia</taxon>
        <taxon>Tissierellales</taxon>
        <taxon>Peptoniphilaceae</taxon>
        <taxon>Aedoeadaptatus</taxon>
    </lineage>
</organism>
<dbReference type="Pfam" id="PF06962">
    <property type="entry name" value="rRNA_methylase"/>
    <property type="match status" value="1"/>
</dbReference>
<dbReference type="EMBL" id="JBBNPS010000001">
    <property type="protein sequence ID" value="MEQ3352703.1"/>
    <property type="molecule type" value="Genomic_DNA"/>
</dbReference>
<evidence type="ECO:0000313" key="1">
    <source>
        <dbReference type="EMBL" id="MEQ3352703.1"/>
    </source>
</evidence>
<dbReference type="SUPFAM" id="SSF53335">
    <property type="entry name" value="S-adenosyl-L-methionine-dependent methyltransferases"/>
    <property type="match status" value="1"/>
</dbReference>
<dbReference type="Proteomes" id="UP001481872">
    <property type="component" value="Unassembled WGS sequence"/>
</dbReference>
<dbReference type="Gene3D" id="3.40.50.150">
    <property type="entry name" value="Vaccinia Virus protein VP39"/>
    <property type="match status" value="1"/>
</dbReference>
<dbReference type="InterPro" id="IPR010719">
    <property type="entry name" value="MnmM_MeTrfase"/>
</dbReference>
<gene>
    <name evidence="1" type="ORF">AAA081_00090</name>
</gene>
<accession>A0ABV1J455</accession>
<dbReference type="GO" id="GO:0032259">
    <property type="term" value="P:methylation"/>
    <property type="evidence" value="ECO:0007669"/>
    <property type="project" value="UniProtKB-KW"/>
</dbReference>
<keyword evidence="2" id="KW-1185">Reference proteome</keyword>
<sequence>MEVMPTSAVAWSHVVLENFLKKDHLAVDLTAGNGKDTLFLARRASRVLAMDIQQAAMDKTEALLKKEAIKNAELILDSHENVSRYVELSEVDAFVMNLGYLPGGDKEITTTWPATKRTLNAILANMKFGALISLAIYPGHDAGKVESEGMEALIGALDQKAYKVVKITFPNQNHCPPYWVGIARC</sequence>
<keyword evidence="1" id="KW-0808">Transferase</keyword>
<keyword evidence="1" id="KW-0489">Methyltransferase</keyword>
<dbReference type="PANTHER" id="PTHR35276">
    <property type="entry name" value="S-ADENOSYL-L-METHIONINE-DEPENDENT METHYLTRANSFERASES SUPERFAMILY PROTEIN"/>
    <property type="match status" value="1"/>
</dbReference>
<dbReference type="EC" id="2.1.1.-" evidence="1"/>